<evidence type="ECO:0000256" key="6">
    <source>
        <dbReference type="ARBA" id="ARBA00023274"/>
    </source>
</evidence>
<dbReference type="STRING" id="1071383.J7RWK6"/>
<dbReference type="eggNOG" id="KOG4778">
    <property type="taxonomic scope" value="Eukaryota"/>
</dbReference>
<keyword evidence="5" id="KW-0496">Mitochondrion</keyword>
<dbReference type="AlphaFoldDB" id="J7RWK6"/>
<evidence type="ECO:0000256" key="1">
    <source>
        <dbReference type="ARBA" id="ARBA00004173"/>
    </source>
</evidence>
<dbReference type="KEGG" id="kng:KNAG_0C02860"/>
<reference evidence="8 9" key="1">
    <citation type="journal article" date="2011" name="Proc. Natl. Acad. Sci. U.S.A.">
        <title>Evolutionary erosion of yeast sex chromosomes by mating-type switching accidents.</title>
        <authorList>
            <person name="Gordon J.L."/>
            <person name="Armisen D."/>
            <person name="Proux-Wera E."/>
            <person name="Oheigeartaigh S.S."/>
            <person name="Byrne K.P."/>
            <person name="Wolfe K.H."/>
        </authorList>
    </citation>
    <scope>NUCLEOTIDE SEQUENCE [LARGE SCALE GENOMIC DNA]</scope>
    <source>
        <strain evidence="9">ATCC MYA-139 / BCRC 22969 / CBS 8797 / CCRC 22969 / KCTC 17520 / NBRC 10181 / NCYC 3082</strain>
    </source>
</reference>
<dbReference type="InterPro" id="IPR019192">
    <property type="entry name" value="Ribosomal_mL40"/>
</dbReference>
<dbReference type="PANTHER" id="PTHR39150:SF1">
    <property type="entry name" value="LARGE RIBOSOMAL SUBUNIT PROTEIN ML40"/>
    <property type="match status" value="1"/>
</dbReference>
<comment type="similarity">
    <text evidence="2">Belongs to the mitochondrion-specific ribosomal protein mL40 family.</text>
</comment>
<dbReference type="Proteomes" id="UP000006310">
    <property type="component" value="Chromosome 3"/>
</dbReference>
<evidence type="ECO:0000256" key="2">
    <source>
        <dbReference type="ARBA" id="ARBA00009360"/>
    </source>
</evidence>
<dbReference type="HOGENOM" id="CLU_126124_0_0_1"/>
<evidence type="ECO:0000256" key="4">
    <source>
        <dbReference type="ARBA" id="ARBA00022980"/>
    </source>
</evidence>
<dbReference type="OrthoDB" id="2098203at2759"/>
<evidence type="ECO:0000256" key="7">
    <source>
        <dbReference type="ARBA" id="ARBA00035192"/>
    </source>
</evidence>
<evidence type="ECO:0000313" key="8">
    <source>
        <dbReference type="EMBL" id="CCK69397.1"/>
    </source>
</evidence>
<evidence type="ECO:0000256" key="5">
    <source>
        <dbReference type="ARBA" id="ARBA00023128"/>
    </source>
</evidence>
<comment type="subcellular location">
    <subcellularLocation>
        <location evidence="1">Mitochondrion</location>
    </subcellularLocation>
</comment>
<protein>
    <recommendedName>
        <fullName evidence="7">Large ribosomal subunit protein mL40</fullName>
    </recommendedName>
</protein>
<dbReference type="PANTHER" id="PTHR39150">
    <property type="entry name" value="54S RIBOSOMAL PROTEIN L28, MITOCHONDRIAL"/>
    <property type="match status" value="1"/>
</dbReference>
<keyword evidence="9" id="KW-1185">Reference proteome</keyword>
<dbReference type="InterPro" id="IPR042831">
    <property type="entry name" value="Ribosomal_mL40_fung"/>
</dbReference>
<keyword evidence="3" id="KW-0809">Transit peptide</keyword>
<dbReference type="RefSeq" id="XP_022463643.1">
    <property type="nucleotide sequence ID" value="XM_022607003.1"/>
</dbReference>
<sequence>MLTAQLSGTSSLHRGLRATTVLVPCRFKRTKAKGSALSPQMQRVVTQLNVMSARKKQPTRLKLSSEDLIKHQTIEKSWKVYQDQMVTRRQTALRKQYYSINEAMDRLKELSPALFKAANVDESGKLFPIDLKIPTDYPANKIWYYDYKKTT</sequence>
<dbReference type="Gene3D" id="6.10.250.3440">
    <property type="match status" value="1"/>
</dbReference>
<keyword evidence="4" id="KW-0689">Ribosomal protein</keyword>
<proteinExistence type="inferred from homology"/>
<dbReference type="GO" id="GO:0005762">
    <property type="term" value="C:mitochondrial large ribosomal subunit"/>
    <property type="evidence" value="ECO:0007669"/>
    <property type="project" value="EnsemblFungi"/>
</dbReference>
<dbReference type="OMA" id="DYAYKAP"/>
<accession>J7RWK6</accession>
<dbReference type="Pfam" id="PF09812">
    <property type="entry name" value="MRP-L28"/>
    <property type="match status" value="1"/>
</dbReference>
<dbReference type="EMBL" id="HE978316">
    <property type="protein sequence ID" value="CCK69397.1"/>
    <property type="molecule type" value="Genomic_DNA"/>
</dbReference>
<dbReference type="FunFam" id="6.10.250.3440:FF:000001">
    <property type="entry name" value="Mitochondrial ribosomal protein L40"/>
    <property type="match status" value="1"/>
</dbReference>
<reference evidence="9" key="2">
    <citation type="submission" date="2012-08" db="EMBL/GenBank/DDBJ databases">
        <title>Genome sequence of Kazachstania naganishii.</title>
        <authorList>
            <person name="Gordon J.L."/>
            <person name="Armisen D."/>
            <person name="Proux-Wera E."/>
            <person name="OhEigeartaigh S.S."/>
            <person name="Byrne K.P."/>
            <person name="Wolfe K.H."/>
        </authorList>
    </citation>
    <scope>NUCLEOTIDE SEQUENCE [LARGE SCALE GENOMIC DNA]</scope>
    <source>
        <strain evidence="9">ATCC MYA-139 / BCRC 22969 / CBS 8797 / CCRC 22969 / KCTC 17520 / NBRC 10181 / NCYC 3082</strain>
    </source>
</reference>
<evidence type="ECO:0000256" key="3">
    <source>
        <dbReference type="ARBA" id="ARBA00022946"/>
    </source>
</evidence>
<dbReference type="GeneID" id="34525077"/>
<name>J7RWK6_HUIN7</name>
<gene>
    <name evidence="8" type="primary">KNAG0C02860</name>
    <name evidence="8" type="ordered locus">KNAG_0C02860</name>
</gene>
<evidence type="ECO:0000313" key="9">
    <source>
        <dbReference type="Proteomes" id="UP000006310"/>
    </source>
</evidence>
<organism evidence="8 9">
    <name type="scientific">Huiozyma naganishii (strain ATCC MYA-139 / BCRC 22969 / CBS 8797 / KCTC 17520 / NBRC 10181 / NCYC 3082 / Yp74L-3)</name>
    <name type="common">Yeast</name>
    <name type="synonym">Kazachstania naganishii</name>
    <dbReference type="NCBI Taxonomy" id="1071383"/>
    <lineage>
        <taxon>Eukaryota</taxon>
        <taxon>Fungi</taxon>
        <taxon>Dikarya</taxon>
        <taxon>Ascomycota</taxon>
        <taxon>Saccharomycotina</taxon>
        <taxon>Saccharomycetes</taxon>
        <taxon>Saccharomycetales</taxon>
        <taxon>Saccharomycetaceae</taxon>
        <taxon>Huiozyma</taxon>
    </lineage>
</organism>
<keyword evidence="6" id="KW-0687">Ribonucleoprotein</keyword>
<dbReference type="GO" id="GO:0032543">
    <property type="term" value="P:mitochondrial translation"/>
    <property type="evidence" value="ECO:0007669"/>
    <property type="project" value="InterPro"/>
</dbReference>
<dbReference type="GO" id="GO:0003735">
    <property type="term" value="F:structural constituent of ribosome"/>
    <property type="evidence" value="ECO:0007669"/>
    <property type="project" value="EnsemblFungi"/>
</dbReference>